<evidence type="ECO:0000313" key="3">
    <source>
        <dbReference type="Proteomes" id="UP000694251"/>
    </source>
</evidence>
<dbReference type="InterPro" id="IPR053781">
    <property type="entry name" value="F-box_AtFBL13-like"/>
</dbReference>
<name>A0A8T2B3S8_ARASU</name>
<dbReference type="PANTHER" id="PTHR32212:SF373">
    <property type="entry name" value="F-BOX_LRR-REPEAT PROTEIN 25-LIKE"/>
    <property type="match status" value="1"/>
</dbReference>
<protein>
    <submittedName>
        <fullName evidence="2">F-box domain</fullName>
    </submittedName>
</protein>
<gene>
    <name evidence="2" type="ORF">ISN44_As08g003190</name>
</gene>
<accession>A0A8T2B3S8</accession>
<comment type="caution">
    <text evidence="2">The sequence shown here is derived from an EMBL/GenBank/DDBJ whole genome shotgun (WGS) entry which is preliminary data.</text>
</comment>
<dbReference type="PROSITE" id="PS50181">
    <property type="entry name" value="FBOX"/>
    <property type="match status" value="1"/>
</dbReference>
<dbReference type="Pfam" id="PF00646">
    <property type="entry name" value="F-box"/>
    <property type="match status" value="1"/>
</dbReference>
<dbReference type="InterPro" id="IPR001810">
    <property type="entry name" value="F-box_dom"/>
</dbReference>
<dbReference type="Proteomes" id="UP000694251">
    <property type="component" value="Chromosome 8"/>
</dbReference>
<dbReference type="AlphaFoldDB" id="A0A8T2B3S8"/>
<organism evidence="2 3">
    <name type="scientific">Arabidopsis suecica</name>
    <name type="common">Swedish thale-cress</name>
    <name type="synonym">Cardaminopsis suecica</name>
    <dbReference type="NCBI Taxonomy" id="45249"/>
    <lineage>
        <taxon>Eukaryota</taxon>
        <taxon>Viridiplantae</taxon>
        <taxon>Streptophyta</taxon>
        <taxon>Embryophyta</taxon>
        <taxon>Tracheophyta</taxon>
        <taxon>Spermatophyta</taxon>
        <taxon>Magnoliopsida</taxon>
        <taxon>eudicotyledons</taxon>
        <taxon>Gunneridae</taxon>
        <taxon>Pentapetalae</taxon>
        <taxon>rosids</taxon>
        <taxon>malvids</taxon>
        <taxon>Brassicales</taxon>
        <taxon>Brassicaceae</taxon>
        <taxon>Camelineae</taxon>
        <taxon>Arabidopsis</taxon>
    </lineage>
</organism>
<dbReference type="EMBL" id="JAEFBJ010000008">
    <property type="protein sequence ID" value="KAG7580529.1"/>
    <property type="molecule type" value="Genomic_DNA"/>
</dbReference>
<dbReference type="CDD" id="cd22160">
    <property type="entry name" value="F-box_AtFBL13-like"/>
    <property type="match status" value="1"/>
</dbReference>
<sequence>MRNISDLPDELLLKILSFLPTKEIVAASVLSKSWCCLWKHWRDRDVDYVDICLECSPIWLSNLVKFSYPLTASGKFYDVEPEDPTLEKFDSLLSKLKDESCIECKRRIHEPKKTTIFKTDFALEKLQAIIWTKSEEKQHMQVEIVFMRKTTLNYCLSFI</sequence>
<dbReference type="OrthoDB" id="1095281at2759"/>
<dbReference type="SMART" id="SM00256">
    <property type="entry name" value="FBOX"/>
    <property type="match status" value="1"/>
</dbReference>
<feature type="domain" description="F-box" evidence="1">
    <location>
        <begin position="1"/>
        <end position="51"/>
    </location>
</feature>
<keyword evidence="3" id="KW-1185">Reference proteome</keyword>
<reference evidence="2 3" key="1">
    <citation type="submission" date="2020-12" db="EMBL/GenBank/DDBJ databases">
        <title>Concerted genomic and epigenomic changes stabilize Arabidopsis allopolyploids.</title>
        <authorList>
            <person name="Chen Z."/>
        </authorList>
    </citation>
    <scope>NUCLEOTIDE SEQUENCE [LARGE SCALE GENOMIC DNA]</scope>
    <source>
        <strain evidence="2">As9502</strain>
        <tissue evidence="2">Leaf</tissue>
    </source>
</reference>
<evidence type="ECO:0000259" key="1">
    <source>
        <dbReference type="PROSITE" id="PS50181"/>
    </source>
</evidence>
<proteinExistence type="predicted"/>
<evidence type="ECO:0000313" key="2">
    <source>
        <dbReference type="EMBL" id="KAG7580529.1"/>
    </source>
</evidence>
<dbReference type="PANTHER" id="PTHR32212">
    <property type="entry name" value="CYCLIN-LIKE F-BOX"/>
    <property type="match status" value="1"/>
</dbReference>